<gene>
    <name evidence="12" type="ORF">ANOM_002276</name>
</gene>
<dbReference type="PANTHER" id="PTHR43918:SF4">
    <property type="entry name" value="CARBOXYLIC ESTER HYDROLASE"/>
    <property type="match status" value="1"/>
</dbReference>
<comment type="similarity">
    <text evidence="1">Belongs to the type-B carboxylesterase/lipase family.</text>
</comment>
<keyword evidence="3" id="KW-0805">Transcription regulation</keyword>
<feature type="domain" description="Carboxylesterase type B" evidence="10">
    <location>
        <begin position="27"/>
        <end position="479"/>
    </location>
</feature>
<keyword evidence="5" id="KW-0804">Transcription</keyword>
<dbReference type="Proteomes" id="UP000037505">
    <property type="component" value="Unassembled WGS sequence"/>
</dbReference>
<dbReference type="InterPro" id="IPR002018">
    <property type="entry name" value="CarbesteraseB"/>
</dbReference>
<evidence type="ECO:0000256" key="3">
    <source>
        <dbReference type="ARBA" id="ARBA00023015"/>
    </source>
</evidence>
<evidence type="ECO:0000256" key="4">
    <source>
        <dbReference type="ARBA" id="ARBA00023157"/>
    </source>
</evidence>
<feature type="signal peptide" evidence="9">
    <location>
        <begin position="1"/>
        <end position="18"/>
    </location>
</feature>
<dbReference type="OrthoDB" id="408631at2759"/>
<dbReference type="InterPro" id="IPR000997">
    <property type="entry name" value="Cholinesterase"/>
</dbReference>
<dbReference type="SUPFAM" id="SSF53474">
    <property type="entry name" value="alpha/beta-Hydrolases"/>
    <property type="match status" value="1"/>
</dbReference>
<name>A0A0L1JCP7_ASPN3</name>
<dbReference type="ESTHER" id="aspno-a0a0l1jcp7">
    <property type="family name" value="Fungal_carboxylesterase_lipase"/>
</dbReference>
<proteinExistence type="inferred from homology"/>
<feature type="active site" description="Charge relay system" evidence="7">
    <location>
        <position position="344"/>
    </location>
</feature>
<dbReference type="InterPro" id="IPR050654">
    <property type="entry name" value="AChE-related_enzymes"/>
</dbReference>
<evidence type="ECO:0000313" key="13">
    <source>
        <dbReference type="Proteomes" id="UP000037505"/>
    </source>
</evidence>
<evidence type="ECO:0000256" key="2">
    <source>
        <dbReference type="ARBA" id="ARBA00022801"/>
    </source>
</evidence>
<dbReference type="InterPro" id="IPR007219">
    <property type="entry name" value="XnlR_reg_dom"/>
</dbReference>
<comment type="caution">
    <text evidence="12">The sequence shown here is derived from an EMBL/GenBank/DDBJ whole genome shotgun (WGS) entry which is preliminary data.</text>
</comment>
<dbReference type="Pfam" id="PF04082">
    <property type="entry name" value="Fungal_trans"/>
    <property type="match status" value="1"/>
</dbReference>
<keyword evidence="13" id="KW-1185">Reference proteome</keyword>
<evidence type="ECO:0000313" key="12">
    <source>
        <dbReference type="EMBL" id="KNG89510.1"/>
    </source>
</evidence>
<evidence type="ECO:0000259" key="11">
    <source>
        <dbReference type="Pfam" id="PF04082"/>
    </source>
</evidence>
<dbReference type="EMBL" id="JNOM01000030">
    <property type="protein sequence ID" value="KNG89510.1"/>
    <property type="molecule type" value="Genomic_DNA"/>
</dbReference>
<evidence type="ECO:0008006" key="14">
    <source>
        <dbReference type="Google" id="ProtNLM"/>
    </source>
</evidence>
<feature type="domain" description="Xylanolytic transcriptional activator regulatory" evidence="11">
    <location>
        <begin position="619"/>
        <end position="793"/>
    </location>
</feature>
<dbReference type="InterPro" id="IPR019826">
    <property type="entry name" value="Carboxylesterase_B_AS"/>
</dbReference>
<evidence type="ECO:0000256" key="6">
    <source>
        <dbReference type="ARBA" id="ARBA00023242"/>
    </source>
</evidence>
<feature type="active site" description="Acyl-ester intermediate" evidence="7">
    <location>
        <position position="227"/>
    </location>
</feature>
<dbReference type="GO" id="GO:0004104">
    <property type="term" value="F:cholinesterase activity"/>
    <property type="evidence" value="ECO:0007669"/>
    <property type="project" value="InterPro"/>
</dbReference>
<keyword evidence="2" id="KW-0378">Hydrolase</keyword>
<dbReference type="Gene3D" id="3.40.50.1820">
    <property type="entry name" value="alpha/beta hydrolase"/>
    <property type="match status" value="1"/>
</dbReference>
<dbReference type="PROSITE" id="PS00122">
    <property type="entry name" value="CARBOXYLESTERASE_B_1"/>
    <property type="match status" value="1"/>
</dbReference>
<keyword evidence="9" id="KW-0732">Signal</keyword>
<dbReference type="PRINTS" id="PR00878">
    <property type="entry name" value="CHOLNESTRASE"/>
</dbReference>
<dbReference type="GeneID" id="26804080"/>
<organism evidence="12 13">
    <name type="scientific">Aspergillus nomiae NRRL (strain ATCC 15546 / NRRL 13137 / CBS 260.88 / M93)</name>
    <dbReference type="NCBI Taxonomy" id="1509407"/>
    <lineage>
        <taxon>Eukaryota</taxon>
        <taxon>Fungi</taxon>
        <taxon>Dikarya</taxon>
        <taxon>Ascomycota</taxon>
        <taxon>Pezizomycotina</taxon>
        <taxon>Eurotiomycetes</taxon>
        <taxon>Eurotiomycetidae</taxon>
        <taxon>Eurotiales</taxon>
        <taxon>Aspergillaceae</taxon>
        <taxon>Aspergillus</taxon>
        <taxon>Aspergillus subgen. Circumdati</taxon>
    </lineage>
</organism>
<reference evidence="12 13" key="1">
    <citation type="submission" date="2014-06" db="EMBL/GenBank/DDBJ databases">
        <title>The Genome of the Aflatoxigenic Filamentous Fungus Aspergillus nomius.</title>
        <authorList>
            <person name="Moore M.G."/>
            <person name="Shannon B.M."/>
            <person name="Brian M.M."/>
        </authorList>
    </citation>
    <scope>NUCLEOTIDE SEQUENCE [LARGE SCALE GENOMIC DNA]</scope>
    <source>
        <strain evidence="12 13">NRRL 13137</strain>
    </source>
</reference>
<dbReference type="GO" id="GO:0003677">
    <property type="term" value="F:DNA binding"/>
    <property type="evidence" value="ECO:0007669"/>
    <property type="project" value="InterPro"/>
</dbReference>
<dbReference type="RefSeq" id="XP_015410433.1">
    <property type="nucleotide sequence ID" value="XM_015547533.1"/>
</dbReference>
<dbReference type="AlphaFoldDB" id="A0A0L1JCP7"/>
<dbReference type="CDD" id="cd12148">
    <property type="entry name" value="fungal_TF_MHR"/>
    <property type="match status" value="1"/>
</dbReference>
<keyword evidence="4" id="KW-1015">Disulfide bond</keyword>
<feature type="region of interest" description="Disordered" evidence="8">
    <location>
        <begin position="537"/>
        <end position="581"/>
    </location>
</feature>
<dbReference type="STRING" id="1509407.A0A0L1JCP7"/>
<feature type="active site" description="Charge relay system" evidence="7">
    <location>
        <position position="442"/>
    </location>
</feature>
<evidence type="ECO:0000256" key="8">
    <source>
        <dbReference type="SAM" id="MobiDB-lite"/>
    </source>
</evidence>
<dbReference type="PANTHER" id="PTHR43918">
    <property type="entry name" value="ACETYLCHOLINESTERASE"/>
    <property type="match status" value="1"/>
</dbReference>
<protein>
    <recommendedName>
        <fullName evidence="14">Carboxylesterase type B domain-containing protein</fullName>
    </recommendedName>
</protein>
<dbReference type="InterPro" id="IPR029058">
    <property type="entry name" value="AB_hydrolase_fold"/>
</dbReference>
<evidence type="ECO:0000256" key="7">
    <source>
        <dbReference type="PIRSR" id="PIRSR600997-1"/>
    </source>
</evidence>
<dbReference type="GO" id="GO:0006351">
    <property type="term" value="P:DNA-templated transcription"/>
    <property type="evidence" value="ECO:0007669"/>
    <property type="project" value="InterPro"/>
</dbReference>
<keyword evidence="6" id="KW-0539">Nucleus</keyword>
<dbReference type="GO" id="GO:0008270">
    <property type="term" value="F:zinc ion binding"/>
    <property type="evidence" value="ECO:0007669"/>
    <property type="project" value="InterPro"/>
</dbReference>
<sequence length="1013" mass="110982">MLASTFFSLGLLASRTLSSLVNKTDSHPTVTIDAGVVAGTTASISSSTVTVNQFLGIPFGAPPVRFSPPQAPAPWSSVYDASQYRADCIQQFKYPEASRNRTIAAFDTPPPRGGEESEDCLHLNIFAPQQAPEGSKAVLFWIYGGGFAIGASSLPIYDGTSLAANQDVVVVTSNYRTNVFGFPGSPDLPISEWNLGLLDQRLALAWVQRNIAAFGGDPNKVTIVGESAGSMSVDALITTPPDPVPFRAAIMESGTTTLLAAIAGNDWKALVNATNCQNTNELECVRAIPAKRLNEIAERKMLNFSPIPDGITWPKSPHQNRLESTDDPSKVARVPVLIGSNADEGQTLVVGQNATEARAFLGGVLDNNTTLLHAILKEYPLGTPGVKTERDRVAKILTEFGFQCPAQRVANDSTSAGIDAWLYYFNATFPNTNPLAGSGAFHSAEVDLVFGTYNEKGATKLQKELSQLMQKTWADFARNPSAGPGWETVPRVGIFGDGPKTDGDGVTQGLFQTVDAKELDQRCQLYRALHDAMDSDQDCVYNKPSRKRRRSITAPTEQARDDLQTDPAGLGLSSSSSSTERPRLCSWNLSLRDNSIGCYAEAPLTQVLSISHMQQLAAVYFAEVHPVYNFLDRAMVERAILSMSPDQPLFDPAHHVLLGIAALACLFSDQPVDLESRIVQYARAALEHSTTLQLPTVDHIVGWLLRVIYLRLTGSPNATWIASCTLMHMIETARLHLEPSNVCLPSSGDSSYSPQLRKRIYYIAQLFNTWISYDYGRCRIIPRGASCSLPAEDWTADGIAIWRLTDSLDPDRHLDSTELENLLLQASELTLSHPALELKRCNIALCIYRRLRVSGRVVSSKALSLVLQLADMGIDKATEMARRHSPWWHIVNVPFQTICVLLAIDTRASLERVGKSLSTLRLIAGIYGTSAINETFVAARSLIRIHMRRKREDYELLNRVEEDIMAWEGDSSTLEPSIPTAFVSQPVEMLNDGMGESWDLDYLLSSSLFTPWG</sequence>
<evidence type="ECO:0000256" key="9">
    <source>
        <dbReference type="SAM" id="SignalP"/>
    </source>
</evidence>
<feature type="chain" id="PRO_5007254098" description="Carboxylesterase type B domain-containing protein" evidence="9">
    <location>
        <begin position="19"/>
        <end position="1013"/>
    </location>
</feature>
<evidence type="ECO:0000259" key="10">
    <source>
        <dbReference type="Pfam" id="PF00135"/>
    </source>
</evidence>
<dbReference type="Pfam" id="PF00135">
    <property type="entry name" value="COesterase"/>
    <property type="match status" value="1"/>
</dbReference>
<evidence type="ECO:0000256" key="5">
    <source>
        <dbReference type="ARBA" id="ARBA00023163"/>
    </source>
</evidence>
<evidence type="ECO:0000256" key="1">
    <source>
        <dbReference type="ARBA" id="ARBA00005964"/>
    </source>
</evidence>
<accession>A0A0L1JCP7</accession>